<evidence type="ECO:0000256" key="2">
    <source>
        <dbReference type="SAM" id="SignalP"/>
    </source>
</evidence>
<evidence type="ECO:0000313" key="4">
    <source>
        <dbReference type="Proteomes" id="UP000887568"/>
    </source>
</evidence>
<organism evidence="3 4">
    <name type="scientific">Patiria miniata</name>
    <name type="common">Bat star</name>
    <name type="synonym">Asterina miniata</name>
    <dbReference type="NCBI Taxonomy" id="46514"/>
    <lineage>
        <taxon>Eukaryota</taxon>
        <taxon>Metazoa</taxon>
        <taxon>Echinodermata</taxon>
        <taxon>Eleutherozoa</taxon>
        <taxon>Asterozoa</taxon>
        <taxon>Asteroidea</taxon>
        <taxon>Valvatacea</taxon>
        <taxon>Valvatida</taxon>
        <taxon>Asterinidae</taxon>
        <taxon>Patiria</taxon>
    </lineage>
</organism>
<protein>
    <submittedName>
        <fullName evidence="3">Uncharacterized protein</fullName>
    </submittedName>
</protein>
<feature type="signal peptide" evidence="2">
    <location>
        <begin position="1"/>
        <end position="16"/>
    </location>
</feature>
<dbReference type="Proteomes" id="UP000887568">
    <property type="component" value="Unplaced"/>
</dbReference>
<sequence length="292" mass="32231">MAHLNVWFILLLLATADRGRYRRRNGRRRGGGMGTVQGSSTEGVTSPDDPESDAEVGNATCRNKLPSELIIFFSLCFLLVNHTRIYELISSNAIDLDPFEFPLHLNGSYSRVAAIRTDVCPGNVTSCFHGFSISMWLLANDTSVTDEGVYYLSSGAQRTESCGFYFRLDSVNSDPNGSRVGVFDIAVATADTLWKVRYQARMSVKSHVMMSWGPDVGLDVYIDGICAGNPDTDEGYQRYPLTNCSDDPFQDLYIGGRNDLASGGFAVADVGELIIWDAWKNPIDVYNLEKEA</sequence>
<evidence type="ECO:0000313" key="3">
    <source>
        <dbReference type="EnsemblMetazoa" id="XP_038064673.1"/>
    </source>
</evidence>
<feature type="chain" id="PRO_5037524990" evidence="2">
    <location>
        <begin position="17"/>
        <end position="292"/>
    </location>
</feature>
<dbReference type="GeneID" id="119735053"/>
<dbReference type="AlphaFoldDB" id="A0A914AM53"/>
<accession>A0A914AM53</accession>
<reference evidence="3" key="1">
    <citation type="submission" date="2022-11" db="UniProtKB">
        <authorList>
            <consortium name="EnsemblMetazoa"/>
        </authorList>
    </citation>
    <scope>IDENTIFICATION</scope>
</reference>
<dbReference type="InterPro" id="IPR013320">
    <property type="entry name" value="ConA-like_dom_sf"/>
</dbReference>
<dbReference type="RefSeq" id="XP_038064673.1">
    <property type="nucleotide sequence ID" value="XM_038208745.1"/>
</dbReference>
<keyword evidence="4" id="KW-1185">Reference proteome</keyword>
<dbReference type="SUPFAM" id="SSF49899">
    <property type="entry name" value="Concanavalin A-like lectins/glucanases"/>
    <property type="match status" value="1"/>
</dbReference>
<dbReference type="OrthoDB" id="6275838at2759"/>
<dbReference type="EnsemblMetazoa" id="XM_038208745.1">
    <property type="protein sequence ID" value="XP_038064673.1"/>
    <property type="gene ID" value="LOC119735053"/>
</dbReference>
<keyword evidence="2" id="KW-0732">Signal</keyword>
<evidence type="ECO:0000256" key="1">
    <source>
        <dbReference type="SAM" id="MobiDB-lite"/>
    </source>
</evidence>
<proteinExistence type="predicted"/>
<name>A0A914AM53_PATMI</name>
<dbReference type="Gene3D" id="2.60.120.200">
    <property type="match status" value="1"/>
</dbReference>
<feature type="region of interest" description="Disordered" evidence="1">
    <location>
        <begin position="23"/>
        <end position="57"/>
    </location>
</feature>